<sequence length="324" mass="34864">MESGGEGPSVPARLTFVWLVIADTAARLAYQKNAQFQEYFIPVAVKDRAGLSATKTLRVNLCDCTNPVQCRSTARSADVILGKWAILAILLGIALLFSILLTLVCGIVSARNKKAFPEDLAQQNLIISNTEAPGDDKVCSANGFMTQTVNNANQGFCGTMGSGVKNGGQETIEMVKGGHQTLESCHGAGHHHTLDSCRGGAVEVENSRYTYSEWQNFTQPRLGESKDVGTGLLLLKTESATAPGRPFFMTEKENFLADVLNGILALRLNPWKSVTLGLGQGFAVKLLALPGTSSVESFKQAYQLPNFWYYGIIASYALCSGLCL</sequence>
<evidence type="ECO:0000313" key="2">
    <source>
        <dbReference type="Proteomes" id="UP001057279"/>
    </source>
</evidence>
<protein>
    <submittedName>
        <fullName evidence="1">Uncharacterized protein</fullName>
    </submittedName>
</protein>
<reference evidence="1" key="1">
    <citation type="submission" date="2022-03" db="EMBL/GenBank/DDBJ databases">
        <title>Genomic analyses of argali, domestic sheep and their hybrids provide insights into chromosomal evolution, heterosis and genetic basis of agronomic traits.</title>
        <authorList>
            <person name="Li M."/>
        </authorList>
    </citation>
    <scope>NUCLEOTIDE SEQUENCE</scope>
    <source>
        <strain evidence="1">F1 hybrid</strain>
    </source>
</reference>
<accession>A0ACB9UCT1</accession>
<gene>
    <name evidence="1" type="ORF">MJG53_015928</name>
</gene>
<evidence type="ECO:0000313" key="1">
    <source>
        <dbReference type="EMBL" id="KAI4564916.1"/>
    </source>
</evidence>
<dbReference type="EMBL" id="CM043044">
    <property type="protein sequence ID" value="KAI4564916.1"/>
    <property type="molecule type" value="Genomic_DNA"/>
</dbReference>
<organism evidence="1 2">
    <name type="scientific">Ovis ammon polii x Ovis aries</name>
    <dbReference type="NCBI Taxonomy" id="2918886"/>
    <lineage>
        <taxon>Eukaryota</taxon>
        <taxon>Metazoa</taxon>
        <taxon>Chordata</taxon>
        <taxon>Craniata</taxon>
        <taxon>Vertebrata</taxon>
        <taxon>Euteleostomi</taxon>
        <taxon>Mammalia</taxon>
        <taxon>Eutheria</taxon>
        <taxon>Laurasiatheria</taxon>
        <taxon>Artiodactyla</taxon>
        <taxon>Ruminantia</taxon>
        <taxon>Pecora</taxon>
        <taxon>Bovidae</taxon>
        <taxon>Caprinae</taxon>
        <taxon>Ovis</taxon>
    </lineage>
</organism>
<dbReference type="Proteomes" id="UP001057279">
    <property type="component" value="Linkage Group LG19"/>
</dbReference>
<keyword evidence="2" id="KW-1185">Reference proteome</keyword>
<proteinExistence type="predicted"/>
<comment type="caution">
    <text evidence="1">The sequence shown here is derived from an EMBL/GenBank/DDBJ whole genome shotgun (WGS) entry which is preliminary data.</text>
</comment>
<name>A0ACB9UCT1_9CETA</name>